<comment type="caution">
    <text evidence="2">The sequence shown here is derived from an EMBL/GenBank/DDBJ whole genome shotgun (WGS) entry which is preliminary data.</text>
</comment>
<gene>
    <name evidence="2" type="ORF">SEMRO_1949_G307330.1</name>
</gene>
<accession>A0A9N8HVI1</accession>
<dbReference type="AlphaFoldDB" id="A0A9N8HVI1"/>
<feature type="compositionally biased region" description="Basic residues" evidence="1">
    <location>
        <begin position="33"/>
        <end position="43"/>
    </location>
</feature>
<evidence type="ECO:0000313" key="2">
    <source>
        <dbReference type="EMBL" id="CAB9527157.1"/>
    </source>
</evidence>
<feature type="region of interest" description="Disordered" evidence="1">
    <location>
        <begin position="1"/>
        <end position="61"/>
    </location>
</feature>
<protein>
    <submittedName>
        <fullName evidence="2">Uncharacterized protein</fullName>
    </submittedName>
</protein>
<sequence length="423" mass="47593">MQPDDNDDDQQHQATTCTASKKPPTVRAPGNGRKARRKRRLQAKQRGDTGLLQAPFLHGNTQPGRLALVDKAWTIWMKQHHHHHKNSMVFVDVGMGNHPETTLEWKTAIEQWLLTTEQPQPQSNGTTHERTYLLVGTEIDEERLQHAKDFYTNINNSSCCANANHTTTKIPVVFEWSGTDFQLPAITDHYNVRTIRAMNVTRDYHIHDACTALHRWYSSTDSSRQQPQQPGPNHTMILEGSANDTGSIAVAIIMEQAANNTGNKGNNSTERIAIDGVVFGVDIESIVWADDASQHNNRTEGATILPGKSSPPQWFQRTLPRLWRHCFDDDGHEQCNQPWVHSMHQFLSKWQHVSSSSSSLDAKQLWLDSIHKLGVHYDLCLDGIHTGVLIWRNPVDLYVPTPAESLAGGKGCQREENVAVEQG</sequence>
<dbReference type="Proteomes" id="UP001153069">
    <property type="component" value="Unassembled WGS sequence"/>
</dbReference>
<proteinExistence type="predicted"/>
<organism evidence="2 3">
    <name type="scientific">Seminavis robusta</name>
    <dbReference type="NCBI Taxonomy" id="568900"/>
    <lineage>
        <taxon>Eukaryota</taxon>
        <taxon>Sar</taxon>
        <taxon>Stramenopiles</taxon>
        <taxon>Ochrophyta</taxon>
        <taxon>Bacillariophyta</taxon>
        <taxon>Bacillariophyceae</taxon>
        <taxon>Bacillariophycidae</taxon>
        <taxon>Naviculales</taxon>
        <taxon>Naviculaceae</taxon>
        <taxon>Seminavis</taxon>
    </lineage>
</organism>
<keyword evidence="3" id="KW-1185">Reference proteome</keyword>
<name>A0A9N8HVI1_9STRA</name>
<dbReference type="OrthoDB" id="56986at2759"/>
<evidence type="ECO:0000256" key="1">
    <source>
        <dbReference type="SAM" id="MobiDB-lite"/>
    </source>
</evidence>
<evidence type="ECO:0000313" key="3">
    <source>
        <dbReference type="Proteomes" id="UP001153069"/>
    </source>
</evidence>
<dbReference type="EMBL" id="CAICTM010001947">
    <property type="protein sequence ID" value="CAB9527157.1"/>
    <property type="molecule type" value="Genomic_DNA"/>
</dbReference>
<reference evidence="2" key="1">
    <citation type="submission" date="2020-06" db="EMBL/GenBank/DDBJ databases">
        <authorList>
            <consortium name="Plant Systems Biology data submission"/>
        </authorList>
    </citation>
    <scope>NUCLEOTIDE SEQUENCE</scope>
    <source>
        <strain evidence="2">D6</strain>
    </source>
</reference>